<name>A0A941W3X2_9BACT</name>
<dbReference type="Proteomes" id="UP000722750">
    <property type="component" value="Unassembled WGS sequence"/>
</dbReference>
<sequence length="100" mass="11611">MEKNFTCPKCKEKLSYMPDKINPCCEHCGEMILGITKEFDNHTHNGNGKYKRKNKGTVKYLICPECEKYYGIPESGYNPKYCRICPGVELKLAVEEFQYT</sequence>
<dbReference type="AlphaFoldDB" id="A0A941W3X2"/>
<organism evidence="1 2">
    <name type="scientific">Candidatus Scalindua arabica</name>
    <dbReference type="NCBI Taxonomy" id="1127984"/>
    <lineage>
        <taxon>Bacteria</taxon>
        <taxon>Pseudomonadati</taxon>
        <taxon>Planctomycetota</taxon>
        <taxon>Candidatus Brocadiia</taxon>
        <taxon>Candidatus Brocadiales</taxon>
        <taxon>Candidatus Scalinduaceae</taxon>
        <taxon>Candidatus Scalindua</taxon>
    </lineage>
</organism>
<accession>A0A941W3X2</accession>
<reference evidence="1" key="1">
    <citation type="journal article" date="2021" name="ISME J.">
        <title>Fine-scale metabolic discontinuity in a stratified prokaryote microbiome of a Red Sea deep halocline.</title>
        <authorList>
            <person name="Michoud G."/>
            <person name="Ngugi D.K."/>
            <person name="Barozzi A."/>
            <person name="Merlino G."/>
            <person name="Calleja M.L."/>
            <person name="Delgado-Huertas A."/>
            <person name="Moran X.A.G."/>
            <person name="Daffonchio D."/>
        </authorList>
    </citation>
    <scope>NUCLEOTIDE SEQUENCE</scope>
    <source>
        <strain evidence="1">SuakinDeep_MAG55_1</strain>
    </source>
</reference>
<comment type="caution">
    <text evidence="1">The sequence shown here is derived from an EMBL/GenBank/DDBJ whole genome shotgun (WGS) entry which is preliminary data.</text>
</comment>
<protein>
    <submittedName>
        <fullName evidence="1">Uncharacterized protein</fullName>
    </submittedName>
</protein>
<evidence type="ECO:0000313" key="2">
    <source>
        <dbReference type="Proteomes" id="UP000722750"/>
    </source>
</evidence>
<gene>
    <name evidence="1" type="ORF">MAG551_01109</name>
</gene>
<proteinExistence type="predicted"/>
<dbReference type="EMBL" id="JAANXD010000044">
    <property type="protein sequence ID" value="MBS1258056.1"/>
    <property type="molecule type" value="Genomic_DNA"/>
</dbReference>
<evidence type="ECO:0000313" key="1">
    <source>
        <dbReference type="EMBL" id="MBS1258056.1"/>
    </source>
</evidence>